<dbReference type="RefSeq" id="WP_096405517.1">
    <property type="nucleotide sequence ID" value="NZ_AP014597.1"/>
</dbReference>
<dbReference type="InterPro" id="IPR026444">
    <property type="entry name" value="Secre_tail"/>
</dbReference>
<dbReference type="Proteomes" id="UP000217431">
    <property type="component" value="Chromosome I"/>
</dbReference>
<dbReference type="Gene3D" id="2.180.10.10">
    <property type="entry name" value="RHS repeat-associated core"/>
    <property type="match status" value="2"/>
</dbReference>
<proteinExistence type="predicted"/>
<feature type="signal peptide" evidence="1">
    <location>
        <begin position="1"/>
        <end position="22"/>
    </location>
</feature>
<protein>
    <recommendedName>
        <fullName evidence="4">Secretion protein</fullName>
    </recommendedName>
</protein>
<accession>A0A0S3UJK9</accession>
<sequence length="405" mass="46270">MKKLLRLTVAVLMLATAQIATAQVKMAPNYFRADPNVYKYRMAKVIDWKDSEDEQLTQYIYDEKGCLVREEYGLSKQPGTFVYNYTYNPQGYMIKKEEVAVKADHSSSTVSSKHEYTRNEYGYVTEYTRATRHGTEPNDETLTEDVKMNFVYDDQMRLLRVDIRQFDYPSDKLEEEVGRICKVEYDEAGHVICVSQEYPGGELVWKEEFNYDEKGRRVSIKKVPGPNYTPQDRITWTWHYDNDGDIDKQGSSNGFGKEYEYDKSKLASETFMALEATEAEWVLQGPLNCTLFKELPMEKFFKHAPIREMSDESEITYEPTGTPNNITDARTSSGKSLQAHLNGNKLTVDLPASLIGKTLQVFNATGACMGNFVVNGSQTTFNIDNFAPGIYVVGIGNQTVKFIKR</sequence>
<gene>
    <name evidence="2" type="ORF">PIOMA14_I_1197</name>
</gene>
<name>A0A0S3UJK9_PREIN</name>
<evidence type="ECO:0000313" key="2">
    <source>
        <dbReference type="EMBL" id="BAU17705.1"/>
    </source>
</evidence>
<keyword evidence="1" id="KW-0732">Signal</keyword>
<evidence type="ECO:0000256" key="1">
    <source>
        <dbReference type="SAM" id="SignalP"/>
    </source>
</evidence>
<evidence type="ECO:0008006" key="4">
    <source>
        <dbReference type="Google" id="ProtNLM"/>
    </source>
</evidence>
<evidence type="ECO:0000313" key="3">
    <source>
        <dbReference type="Proteomes" id="UP000217431"/>
    </source>
</evidence>
<reference evidence="2 3" key="1">
    <citation type="journal article" date="2016" name="DNA Res.">
        <title>The complete genome sequencing of Prevotella intermedia strain OMA14 and a subsequent fine-scale, intra-species genomic comparison reveal an unusual amplification of conjugative and mobile transposons and identify a novel Prevotella-lineage-specific repeat.</title>
        <authorList>
            <person name="Naito M."/>
            <person name="Ogura Y."/>
            <person name="Itoh T."/>
            <person name="Shoji M."/>
            <person name="Okamoto M."/>
            <person name="Hayashi T."/>
            <person name="Nakayama K."/>
        </authorList>
    </citation>
    <scope>NUCLEOTIDE SEQUENCE [LARGE SCALE GENOMIC DNA]</scope>
    <source>
        <strain evidence="2 3">OMA14</strain>
    </source>
</reference>
<dbReference type="AlphaFoldDB" id="A0A0S3UJK9"/>
<dbReference type="NCBIfam" id="TIGR04183">
    <property type="entry name" value="Por_Secre_tail"/>
    <property type="match status" value="1"/>
</dbReference>
<organism evidence="2 3">
    <name type="scientific">Prevotella intermedia</name>
    <dbReference type="NCBI Taxonomy" id="28131"/>
    <lineage>
        <taxon>Bacteria</taxon>
        <taxon>Pseudomonadati</taxon>
        <taxon>Bacteroidota</taxon>
        <taxon>Bacteroidia</taxon>
        <taxon>Bacteroidales</taxon>
        <taxon>Prevotellaceae</taxon>
        <taxon>Prevotella</taxon>
    </lineage>
</organism>
<feature type="chain" id="PRO_5006619755" description="Secretion protein" evidence="1">
    <location>
        <begin position="23"/>
        <end position="405"/>
    </location>
</feature>
<dbReference type="EMBL" id="AP014597">
    <property type="protein sequence ID" value="BAU17705.1"/>
    <property type="molecule type" value="Genomic_DNA"/>
</dbReference>